<evidence type="ECO:0000259" key="9">
    <source>
        <dbReference type="PROSITE" id="PS51464"/>
    </source>
</evidence>
<dbReference type="InterPro" id="IPR046348">
    <property type="entry name" value="SIS_dom_sf"/>
</dbReference>
<dbReference type="NCBIfam" id="TIGR00393">
    <property type="entry name" value="kpsF"/>
    <property type="match status" value="1"/>
</dbReference>
<keyword evidence="5" id="KW-0862">Zinc</keyword>
<dbReference type="GO" id="GO:0005975">
    <property type="term" value="P:carbohydrate metabolic process"/>
    <property type="evidence" value="ECO:0007669"/>
    <property type="project" value="InterPro"/>
</dbReference>
<dbReference type="CDD" id="cd05014">
    <property type="entry name" value="SIS_Kpsf"/>
    <property type="match status" value="1"/>
</dbReference>
<dbReference type="PIRSF" id="PIRSF004692">
    <property type="entry name" value="KdsD_KpsF"/>
    <property type="match status" value="1"/>
</dbReference>
<comment type="caution">
    <text evidence="10">The sequence shown here is derived from an EMBL/GenBank/DDBJ whole genome shotgun (WGS) entry which is preliminary data.</text>
</comment>
<dbReference type="SMART" id="SM00116">
    <property type="entry name" value="CBS"/>
    <property type="match status" value="2"/>
</dbReference>
<proteinExistence type="inferred from homology"/>
<dbReference type="InterPro" id="IPR035474">
    <property type="entry name" value="SIS_Kpsf"/>
</dbReference>
<dbReference type="FunFam" id="3.40.50.10490:FF:000011">
    <property type="entry name" value="Arabinose 5-phosphate isomerase"/>
    <property type="match status" value="1"/>
</dbReference>
<evidence type="ECO:0000256" key="3">
    <source>
        <dbReference type="ARBA" id="ARBA00023122"/>
    </source>
</evidence>
<name>A0A9D0YPL0_AQUAO</name>
<dbReference type="PROSITE" id="PS51464">
    <property type="entry name" value="SIS"/>
    <property type="match status" value="1"/>
</dbReference>
<evidence type="ECO:0000256" key="1">
    <source>
        <dbReference type="ARBA" id="ARBA00008165"/>
    </source>
</evidence>
<dbReference type="PROSITE" id="PS51371">
    <property type="entry name" value="CBS"/>
    <property type="match status" value="2"/>
</dbReference>
<dbReference type="AlphaFoldDB" id="A0A9D0YPL0"/>
<evidence type="ECO:0000256" key="6">
    <source>
        <dbReference type="PIRSR" id="PIRSR004692-3"/>
    </source>
</evidence>
<gene>
    <name evidence="10" type="ORF">EYH37_02700</name>
</gene>
<accession>A0A9D0YPL0</accession>
<dbReference type="PANTHER" id="PTHR42745:SF1">
    <property type="entry name" value="ARABINOSE 5-PHOSPHATE ISOMERASE KDSD"/>
    <property type="match status" value="1"/>
</dbReference>
<dbReference type="InterPro" id="IPR050986">
    <property type="entry name" value="GutQ/KpsF_isomerases"/>
</dbReference>
<dbReference type="Gene3D" id="3.10.580.10">
    <property type="entry name" value="CBS-domain"/>
    <property type="match status" value="1"/>
</dbReference>
<evidence type="ECO:0000313" key="11">
    <source>
        <dbReference type="Proteomes" id="UP000606463"/>
    </source>
</evidence>
<protein>
    <submittedName>
        <fullName evidence="10">KpsF/GutQ family sugar-phosphate isomerase</fullName>
    </submittedName>
</protein>
<feature type="site" description="Catalytically relevant" evidence="6">
    <location>
        <position position="102"/>
    </location>
</feature>
<sequence length="320" mass="34856">MDILKIAEEVIDIEIEQLKRLKSCLNENFERAVEIVLSCNGKVVLTGIGKSGIIAKKISATLSSTGTPSFFLHPAEALHGDLGMVSKGDVVIAISNSGQSQEVLAMLPYFKRLGIPVIAVTNNPQSELAKRSDVVLNLCVEKEACPMDLVPTSSTTNTLVLGDALALTVMKLRGFSEQDFGLRHPAGSLGRKLKTVADLGHFEPKEIPIVHENTSMKEVVLEISSKGFGATAVVNDEGKLVGIITDGDLRRFVQRGGDFNRDRAKDVMTKNPKTITADRLAMEALKLMEDYKITVLIVVDEQNRPIGIIHIHDIMRGEFA</sequence>
<dbReference type="Proteomes" id="UP000606463">
    <property type="component" value="Unassembled WGS sequence"/>
</dbReference>
<feature type="site" description="Catalytically relevant" evidence="6">
    <location>
        <position position="50"/>
    </location>
</feature>
<feature type="domain" description="CBS" evidence="8">
    <location>
        <begin position="202"/>
        <end position="259"/>
    </location>
</feature>
<evidence type="ECO:0000259" key="8">
    <source>
        <dbReference type="PROSITE" id="PS51371"/>
    </source>
</evidence>
<dbReference type="Pfam" id="PF01380">
    <property type="entry name" value="SIS"/>
    <property type="match status" value="1"/>
</dbReference>
<organism evidence="10 11">
    <name type="scientific">Aquifex aeolicus</name>
    <dbReference type="NCBI Taxonomy" id="63363"/>
    <lineage>
        <taxon>Bacteria</taxon>
        <taxon>Pseudomonadati</taxon>
        <taxon>Aquificota</taxon>
        <taxon>Aquificia</taxon>
        <taxon>Aquificales</taxon>
        <taxon>Aquificaceae</taxon>
        <taxon>Aquifex</taxon>
    </lineage>
</organism>
<keyword evidence="3 7" id="KW-0129">CBS domain</keyword>
<evidence type="ECO:0000256" key="2">
    <source>
        <dbReference type="ARBA" id="ARBA00022737"/>
    </source>
</evidence>
<evidence type="ECO:0000256" key="4">
    <source>
        <dbReference type="PIRNR" id="PIRNR004692"/>
    </source>
</evidence>
<dbReference type="InterPro" id="IPR046342">
    <property type="entry name" value="CBS_dom_sf"/>
</dbReference>
<dbReference type="InterPro" id="IPR004800">
    <property type="entry name" value="KdsD/KpsF-type"/>
</dbReference>
<dbReference type="PANTHER" id="PTHR42745">
    <property type="match status" value="1"/>
</dbReference>
<dbReference type="Pfam" id="PF00571">
    <property type="entry name" value="CBS"/>
    <property type="match status" value="2"/>
</dbReference>
<feature type="domain" description="SIS" evidence="9">
    <location>
        <begin position="32"/>
        <end position="175"/>
    </location>
</feature>
<dbReference type="GO" id="GO:1901135">
    <property type="term" value="P:carbohydrate derivative metabolic process"/>
    <property type="evidence" value="ECO:0007669"/>
    <property type="project" value="InterPro"/>
</dbReference>
<keyword evidence="10" id="KW-0413">Isomerase</keyword>
<dbReference type="CDD" id="cd04604">
    <property type="entry name" value="CBS_pair_SIS_assoc"/>
    <property type="match status" value="1"/>
</dbReference>
<keyword evidence="2" id="KW-0677">Repeat</keyword>
<dbReference type="InterPro" id="IPR000644">
    <property type="entry name" value="CBS_dom"/>
</dbReference>
<evidence type="ECO:0000256" key="7">
    <source>
        <dbReference type="PROSITE-ProRule" id="PRU00703"/>
    </source>
</evidence>
<dbReference type="EMBL" id="DQVE01000029">
    <property type="protein sequence ID" value="HIP98264.1"/>
    <property type="molecule type" value="Genomic_DNA"/>
</dbReference>
<keyword evidence="5" id="KW-0479">Metal-binding</keyword>
<feature type="domain" description="CBS" evidence="8">
    <location>
        <begin position="268"/>
        <end position="320"/>
    </location>
</feature>
<dbReference type="GO" id="GO:0046872">
    <property type="term" value="F:metal ion binding"/>
    <property type="evidence" value="ECO:0007669"/>
    <property type="project" value="UniProtKB-KW"/>
</dbReference>
<dbReference type="SUPFAM" id="SSF53697">
    <property type="entry name" value="SIS domain"/>
    <property type="match status" value="1"/>
</dbReference>
<reference evidence="10" key="1">
    <citation type="journal article" date="2020" name="ISME J.">
        <title>Gammaproteobacteria mediating utilization of methyl-, sulfur- and petroleum organic compounds in deep ocean hydrothermal plumes.</title>
        <authorList>
            <person name="Zhou Z."/>
            <person name="Liu Y."/>
            <person name="Pan J."/>
            <person name="Cron B.R."/>
            <person name="Toner B.M."/>
            <person name="Anantharaman K."/>
            <person name="Breier J.A."/>
            <person name="Dick G.J."/>
            <person name="Li M."/>
        </authorList>
    </citation>
    <scope>NUCLEOTIDE SEQUENCE</scope>
    <source>
        <strain evidence="10">SZUA-1501</strain>
    </source>
</reference>
<dbReference type="GO" id="GO:0019146">
    <property type="term" value="F:arabinose-5-phosphate isomerase activity"/>
    <property type="evidence" value="ECO:0007669"/>
    <property type="project" value="UniProtKB-ARBA"/>
</dbReference>
<comment type="similarity">
    <text evidence="1 4">Belongs to the SIS family. GutQ/KpsF subfamily.</text>
</comment>
<evidence type="ECO:0000313" key="10">
    <source>
        <dbReference type="EMBL" id="HIP98264.1"/>
    </source>
</evidence>
<feature type="site" description="Catalytically relevant" evidence="6">
    <location>
        <position position="143"/>
    </location>
</feature>
<dbReference type="GO" id="GO:0097367">
    <property type="term" value="F:carbohydrate derivative binding"/>
    <property type="evidence" value="ECO:0007669"/>
    <property type="project" value="InterPro"/>
</dbReference>
<dbReference type="Gene3D" id="3.40.50.10490">
    <property type="entry name" value="Glucose-6-phosphate isomerase like protein, domain 1"/>
    <property type="match status" value="1"/>
</dbReference>
<evidence type="ECO:0000256" key="5">
    <source>
        <dbReference type="PIRSR" id="PIRSR004692-2"/>
    </source>
</evidence>
<dbReference type="InterPro" id="IPR001347">
    <property type="entry name" value="SIS_dom"/>
</dbReference>
<feature type="binding site" evidence="5">
    <location>
        <position position="73"/>
    </location>
    <ligand>
        <name>Zn(2+)</name>
        <dbReference type="ChEBI" id="CHEBI:29105"/>
    </ligand>
</feature>
<feature type="site" description="Catalytically relevant" evidence="6">
    <location>
        <position position="184"/>
    </location>
</feature>